<dbReference type="Pfam" id="PF00149">
    <property type="entry name" value="Metallophos"/>
    <property type="match status" value="1"/>
</dbReference>
<accession>A0ABV4XN22</accession>
<dbReference type="InterPro" id="IPR029052">
    <property type="entry name" value="Metallo-depent_PP-like"/>
</dbReference>
<dbReference type="InterPro" id="IPR004843">
    <property type="entry name" value="Calcineurin-like_PHP"/>
</dbReference>
<evidence type="ECO:0000313" key="2">
    <source>
        <dbReference type="EMBL" id="MFB2892638.1"/>
    </source>
</evidence>
<sequence>MKIICYSDLHFEFGWIFRPPADSDADLMILAGDIITCKDYTPLSRFLQNWQKLVLYVMGNHEYYTRRPMPEEERKFRQWLSERHPNVTLLLDEAIAVDGVHFFGGTMWTDFDCGNSQAMRTAQQQMNDYYKIYQPDGQPLTPAQTIVLHEIYKEKLIAWFENDLSGARVVISHHAPVMNPNTQYKDSPFWPAFHSLDMLPLIESYQPALWVYGHTHECDDQTIGKTRVISNQSGYPNHLTIFECPDFDLKGQAIEVT</sequence>
<evidence type="ECO:0000313" key="3">
    <source>
        <dbReference type="Proteomes" id="UP001576784"/>
    </source>
</evidence>
<dbReference type="RefSeq" id="WP_413262310.1">
    <property type="nucleotide sequence ID" value="NZ_JBHFNR010000042.1"/>
</dbReference>
<dbReference type="Gene3D" id="3.60.21.10">
    <property type="match status" value="1"/>
</dbReference>
<protein>
    <submittedName>
        <fullName evidence="2">Metallophosphoesterase</fullName>
    </submittedName>
</protein>
<dbReference type="PANTHER" id="PTHR37844:SF2">
    <property type="entry name" value="SER_THR PROTEIN PHOSPHATASE SUPERFAMILY (AFU_ORTHOLOGUE AFUA_1G14840)"/>
    <property type="match status" value="1"/>
</dbReference>
<evidence type="ECO:0000259" key="1">
    <source>
        <dbReference type="Pfam" id="PF00149"/>
    </source>
</evidence>
<name>A0ABV4XN22_9CYAN</name>
<keyword evidence="3" id="KW-1185">Reference proteome</keyword>
<comment type="caution">
    <text evidence="2">The sequence shown here is derived from an EMBL/GenBank/DDBJ whole genome shotgun (WGS) entry which is preliminary data.</text>
</comment>
<reference evidence="2 3" key="1">
    <citation type="submission" date="2024-09" db="EMBL/GenBank/DDBJ databases">
        <title>Floridaenema gen nov. (Aerosakkonemataceae, Aerosakkonematales ord. nov., Cyanobacteria) from benthic tropical and subtropical fresh waters, with the description of four new species.</title>
        <authorList>
            <person name="Moretto J.A."/>
            <person name="Berthold D.E."/>
            <person name="Lefler F.W."/>
            <person name="Huang I.-S."/>
            <person name="Laughinghouse H. IV."/>
        </authorList>
    </citation>
    <scope>NUCLEOTIDE SEQUENCE [LARGE SCALE GENOMIC DNA]</scope>
    <source>
        <strain evidence="2 3">BLCC-F50</strain>
    </source>
</reference>
<proteinExistence type="predicted"/>
<dbReference type="Proteomes" id="UP001576784">
    <property type="component" value="Unassembled WGS sequence"/>
</dbReference>
<dbReference type="EMBL" id="JBHFNR010000042">
    <property type="protein sequence ID" value="MFB2892638.1"/>
    <property type="molecule type" value="Genomic_DNA"/>
</dbReference>
<dbReference type="PANTHER" id="PTHR37844">
    <property type="entry name" value="SER/THR PROTEIN PHOSPHATASE SUPERFAMILY (AFU_ORTHOLOGUE AFUA_1G14840)"/>
    <property type="match status" value="1"/>
</dbReference>
<feature type="domain" description="Calcineurin-like phosphoesterase" evidence="1">
    <location>
        <begin position="1"/>
        <end position="218"/>
    </location>
</feature>
<organism evidence="2 3">
    <name type="scientific">Floridaenema flaviceps BLCC-F50</name>
    <dbReference type="NCBI Taxonomy" id="3153642"/>
    <lineage>
        <taxon>Bacteria</taxon>
        <taxon>Bacillati</taxon>
        <taxon>Cyanobacteriota</taxon>
        <taxon>Cyanophyceae</taxon>
        <taxon>Oscillatoriophycideae</taxon>
        <taxon>Aerosakkonematales</taxon>
        <taxon>Aerosakkonemataceae</taxon>
        <taxon>Floridanema</taxon>
        <taxon>Floridanema flaviceps</taxon>
    </lineage>
</organism>
<dbReference type="SUPFAM" id="SSF56300">
    <property type="entry name" value="Metallo-dependent phosphatases"/>
    <property type="match status" value="1"/>
</dbReference>
<gene>
    <name evidence="2" type="ORF">ACE1CI_06805</name>
</gene>